<reference evidence="5" key="1">
    <citation type="journal article" date="2021" name="Nat. Commun.">
        <title>Genetic determinants of endophytism in the Arabidopsis root mycobiome.</title>
        <authorList>
            <person name="Mesny F."/>
            <person name="Miyauchi S."/>
            <person name="Thiergart T."/>
            <person name="Pickel B."/>
            <person name="Atanasova L."/>
            <person name="Karlsson M."/>
            <person name="Huettel B."/>
            <person name="Barry K.W."/>
            <person name="Haridas S."/>
            <person name="Chen C."/>
            <person name="Bauer D."/>
            <person name="Andreopoulos W."/>
            <person name="Pangilinan J."/>
            <person name="LaButti K."/>
            <person name="Riley R."/>
            <person name="Lipzen A."/>
            <person name="Clum A."/>
            <person name="Drula E."/>
            <person name="Henrissat B."/>
            <person name="Kohler A."/>
            <person name="Grigoriev I.V."/>
            <person name="Martin F.M."/>
            <person name="Hacquard S."/>
        </authorList>
    </citation>
    <scope>NUCLEOTIDE SEQUENCE</scope>
    <source>
        <strain evidence="5">MPI-CAGE-CH-0235</strain>
    </source>
</reference>
<dbReference type="AlphaFoldDB" id="A0A8K0T2P7"/>
<name>A0A8K0T2P7_9HYPO</name>
<evidence type="ECO:0000256" key="2">
    <source>
        <dbReference type="SAM" id="MobiDB-lite"/>
    </source>
</evidence>
<dbReference type="InterPro" id="IPR024964">
    <property type="entry name" value="CTLH/CRA"/>
</dbReference>
<dbReference type="InterPro" id="IPR050618">
    <property type="entry name" value="Ubq-SigPath_Reg"/>
</dbReference>
<dbReference type="Gene3D" id="2.60.120.920">
    <property type="match status" value="1"/>
</dbReference>
<dbReference type="SMART" id="SM00449">
    <property type="entry name" value="SPRY"/>
    <property type="match status" value="1"/>
</dbReference>
<dbReference type="InterPro" id="IPR013144">
    <property type="entry name" value="CRA_dom"/>
</dbReference>
<evidence type="ECO:0000259" key="4">
    <source>
        <dbReference type="PROSITE" id="PS50897"/>
    </source>
</evidence>
<sequence>MLMARAEDAESSEQNATDSFFVPSYLENSAYVQKLREAHEQHAQKVRDSKPSATNPIANKPSPFMSLPPGTHLGISHAVVERLPPNEEEQLGEDSPAPLPSKWSKSDMWLGLELLSDNLSIKYGGPKSPHERDHEAAAVRADHCMPRQCGLYYYEVQIMTGKREDTAVAVGFSTVGASLSRPVGWEPESWGYHGDDGRCFAGHNSGRQYGPTFTAGDVVGCGVNFRDGTAFFTRNGVRIATAFHDVGKMDVYPSISLKKPGEHIRANFGQAPFVYNIDDLMKEQRMRVQRKIDKTSPMSLAAGMGETELIQTLVLQFLQHDGYVETARAFAEDIKVQKQALALDPSMHIEGMSFKDDEDAHNRQRIRRAMLEGDVDKALKYTNAYYPQVLQDNEQVYFKLRCRKFIEMVRKAAQMSMASEQRKSNGHPMDTVSQEMDLDLNGNDSLSVEDAEAIRELRELEKDMLEYGQGLQAEYANDPRKEVMNALNEIWGLVAYKNPLKEPQVSHLLDRTGRVAVAEELNSAILLSLGKSSRAALETIYAQTTVLLEEMRTDGGDGAFVSIQDVMDQVPKPPRL</sequence>
<dbReference type="Proteomes" id="UP000813444">
    <property type="component" value="Unassembled WGS sequence"/>
</dbReference>
<feature type="domain" description="B30.2/SPRY" evidence="3">
    <location>
        <begin position="81"/>
        <end position="273"/>
    </location>
</feature>
<proteinExistence type="predicted"/>
<dbReference type="SMART" id="SM00667">
    <property type="entry name" value="LisH"/>
    <property type="match status" value="1"/>
</dbReference>
<dbReference type="InterPro" id="IPR043136">
    <property type="entry name" value="B30.2/SPRY_sf"/>
</dbReference>
<dbReference type="Pfam" id="PF10607">
    <property type="entry name" value="CTLH"/>
    <property type="match status" value="1"/>
</dbReference>
<dbReference type="InterPro" id="IPR006594">
    <property type="entry name" value="LisH"/>
</dbReference>
<gene>
    <name evidence="5" type="ORF">B0I35DRAFT_405280</name>
</gene>
<dbReference type="SMART" id="SM00668">
    <property type="entry name" value="CTLH"/>
    <property type="match status" value="1"/>
</dbReference>
<feature type="region of interest" description="Disordered" evidence="2">
    <location>
        <begin position="417"/>
        <end position="442"/>
    </location>
</feature>
<dbReference type="EMBL" id="JAGPNK010000002">
    <property type="protein sequence ID" value="KAH7325955.1"/>
    <property type="molecule type" value="Genomic_DNA"/>
</dbReference>
<dbReference type="InterPro" id="IPR001870">
    <property type="entry name" value="B30.2/SPRY"/>
</dbReference>
<dbReference type="PROSITE" id="PS50188">
    <property type="entry name" value="B302_SPRY"/>
    <property type="match status" value="1"/>
</dbReference>
<protein>
    <submittedName>
        <fullName evidence="5">Concanavalin A-like lectin/glucanase domain-containing protein</fullName>
    </submittedName>
</protein>
<dbReference type="InterPro" id="IPR006595">
    <property type="entry name" value="CTLH_C"/>
</dbReference>
<keyword evidence="6" id="KW-1185">Reference proteome</keyword>
<dbReference type="SUPFAM" id="SSF49899">
    <property type="entry name" value="Concanavalin A-like lectins/glucanases"/>
    <property type="match status" value="1"/>
</dbReference>
<dbReference type="InterPro" id="IPR003877">
    <property type="entry name" value="SPRY_dom"/>
</dbReference>
<dbReference type="Pfam" id="PF00622">
    <property type="entry name" value="SPRY"/>
    <property type="match status" value="1"/>
</dbReference>
<evidence type="ECO:0000313" key="5">
    <source>
        <dbReference type="EMBL" id="KAH7325955.1"/>
    </source>
</evidence>
<evidence type="ECO:0000256" key="1">
    <source>
        <dbReference type="ARBA" id="ARBA00002343"/>
    </source>
</evidence>
<dbReference type="PANTHER" id="PTHR12864">
    <property type="entry name" value="RAN BINDING PROTEIN 9-RELATED"/>
    <property type="match status" value="1"/>
</dbReference>
<dbReference type="OrthoDB" id="25503at2759"/>
<feature type="compositionally biased region" description="Basic and acidic residues" evidence="2">
    <location>
        <begin position="37"/>
        <end position="50"/>
    </location>
</feature>
<dbReference type="PROSITE" id="PS50896">
    <property type="entry name" value="LISH"/>
    <property type="match status" value="1"/>
</dbReference>
<accession>A0A8K0T2P7</accession>
<comment type="function">
    <text evidence="1">Involved in the proteasome-dependent degradation of fructose-1,6-bisphosphatase.</text>
</comment>
<feature type="domain" description="CTLH" evidence="4">
    <location>
        <begin position="362"/>
        <end position="416"/>
    </location>
</feature>
<dbReference type="PROSITE" id="PS50897">
    <property type="entry name" value="CTLH"/>
    <property type="match status" value="1"/>
</dbReference>
<organism evidence="5 6">
    <name type="scientific">Stachybotrys elegans</name>
    <dbReference type="NCBI Taxonomy" id="80388"/>
    <lineage>
        <taxon>Eukaryota</taxon>
        <taxon>Fungi</taxon>
        <taxon>Dikarya</taxon>
        <taxon>Ascomycota</taxon>
        <taxon>Pezizomycotina</taxon>
        <taxon>Sordariomycetes</taxon>
        <taxon>Hypocreomycetidae</taxon>
        <taxon>Hypocreales</taxon>
        <taxon>Stachybotryaceae</taxon>
        <taxon>Stachybotrys</taxon>
    </lineage>
</organism>
<dbReference type="SMART" id="SM00757">
    <property type="entry name" value="CRA"/>
    <property type="match status" value="1"/>
</dbReference>
<dbReference type="InterPro" id="IPR035782">
    <property type="entry name" value="SPRY_RanBP9/10"/>
</dbReference>
<dbReference type="CDD" id="cd12909">
    <property type="entry name" value="SPRY_RanBP9_10"/>
    <property type="match status" value="1"/>
</dbReference>
<evidence type="ECO:0000313" key="6">
    <source>
        <dbReference type="Proteomes" id="UP000813444"/>
    </source>
</evidence>
<evidence type="ECO:0000259" key="3">
    <source>
        <dbReference type="PROSITE" id="PS50188"/>
    </source>
</evidence>
<comment type="caution">
    <text evidence="5">The sequence shown here is derived from an EMBL/GenBank/DDBJ whole genome shotgun (WGS) entry which is preliminary data.</text>
</comment>
<dbReference type="InterPro" id="IPR013320">
    <property type="entry name" value="ConA-like_dom_sf"/>
</dbReference>
<feature type="region of interest" description="Disordered" evidence="2">
    <location>
        <begin position="37"/>
        <end position="71"/>
    </location>
</feature>